<organism evidence="3">
    <name type="scientific">Coccidioides posadasii (strain RMSCC 757 / Silveira)</name>
    <name type="common">Valley fever fungus</name>
    <dbReference type="NCBI Taxonomy" id="443226"/>
    <lineage>
        <taxon>Eukaryota</taxon>
        <taxon>Fungi</taxon>
        <taxon>Dikarya</taxon>
        <taxon>Ascomycota</taxon>
        <taxon>Pezizomycotina</taxon>
        <taxon>Eurotiomycetes</taxon>
        <taxon>Eurotiomycetidae</taxon>
        <taxon>Onygenales</taxon>
        <taxon>Onygenaceae</taxon>
        <taxon>Coccidioides</taxon>
    </lineage>
</organism>
<dbReference type="HOGENOM" id="CLU_1175319_0_0_1"/>
<reference evidence="3" key="2">
    <citation type="submission" date="2010-03" db="EMBL/GenBank/DDBJ databases">
        <title>The genome sequence of Coccidioides posadasii strain Silveira.</title>
        <authorList>
            <consortium name="The Broad Institute Genome Sequencing Center for Infectious Disease"/>
            <person name="Neafsey D."/>
            <person name="Orbach M."/>
            <person name="Henn M.R."/>
            <person name="Cole G.T."/>
            <person name="Galgiani J."/>
            <person name="Gardner M.J."/>
            <person name="Kirkland T.N."/>
            <person name="Taylor J.W."/>
            <person name="Young S.K."/>
            <person name="Zeng Q."/>
            <person name="Koehrsen M."/>
            <person name="Alvarado L."/>
            <person name="Berlin A."/>
            <person name="Borenstein D."/>
            <person name="Chapman S.B."/>
            <person name="Chen Z."/>
            <person name="Engels R."/>
            <person name="Freedman E."/>
            <person name="Gellesch M."/>
            <person name="Goldberg J."/>
            <person name="Griggs A."/>
            <person name="Gujja S."/>
            <person name="Heilman E."/>
            <person name="Heiman D."/>
            <person name="Howarth C."/>
            <person name="Jen D."/>
            <person name="Larson L."/>
            <person name="Mehta T."/>
            <person name="Neiman D."/>
            <person name="Park D."/>
            <person name="Pearson M."/>
            <person name="Richards J."/>
            <person name="Roberts A."/>
            <person name="Saif S."/>
            <person name="Shea T."/>
            <person name="Shenoy N."/>
            <person name="Sisk P."/>
            <person name="Stolte C."/>
            <person name="Sykes S."/>
            <person name="Walk T."/>
            <person name="White J."/>
            <person name="Yandava C."/>
            <person name="Haas B."/>
            <person name="Nusbaum C."/>
            <person name="Birren B."/>
        </authorList>
    </citation>
    <scope>NUCLEOTIDE SEQUENCE [LARGE SCALE GENOMIC DNA]</scope>
    <source>
        <strain evidence="3">RMSCC 757 / Silveira</strain>
    </source>
</reference>
<dbReference type="Pfam" id="PF00406">
    <property type="entry name" value="ADK"/>
    <property type="match status" value="1"/>
</dbReference>
<accession>E9D4D1</accession>
<dbReference type="Gene3D" id="3.40.50.300">
    <property type="entry name" value="P-loop containing nucleotide triphosphate hydrolases"/>
    <property type="match status" value="1"/>
</dbReference>
<keyword evidence="3" id="KW-1185">Reference proteome</keyword>
<dbReference type="AlphaFoldDB" id="E9D4D1"/>
<evidence type="ECO:0000256" key="1">
    <source>
        <dbReference type="SAM" id="MobiDB-lite"/>
    </source>
</evidence>
<evidence type="ECO:0008006" key="4">
    <source>
        <dbReference type="Google" id="ProtNLM"/>
    </source>
</evidence>
<dbReference type="STRING" id="443226.E9D4D1"/>
<proteinExistence type="predicted"/>
<dbReference type="InterPro" id="IPR027417">
    <property type="entry name" value="P-loop_NTPase"/>
</dbReference>
<sequence length="236" mass="25239">MAHHQYRFGFSGPTNCCNSLSVLQKGLASQRVDSEPPFSSPTNENLEDFPAERIEGGDVLIHVFGEIVPVDNAVELKPDTVLAAQLHGWMSGVAAVQLRFGKESAYKMNKGEDCSPGACFGGGMRSCGGQMQNCLRRHGATCKMEPGAKSMVPQSLASANIIFILGGPGAGKGTQCAKLATDLPVMHLGVGDFVRAEREALFTWCRAIDREVHPRGDRGSFGPSDGTPESSRRRAC</sequence>
<name>E9D4D1_COCPS</name>
<evidence type="ECO:0000313" key="3">
    <source>
        <dbReference type="Proteomes" id="UP000002497"/>
    </source>
</evidence>
<protein>
    <recommendedName>
        <fullName evidence="4">Adenylate kinase</fullName>
    </recommendedName>
</protein>
<dbReference type="Proteomes" id="UP000002497">
    <property type="component" value="Unassembled WGS sequence"/>
</dbReference>
<evidence type="ECO:0000313" key="2">
    <source>
        <dbReference type="EMBL" id="EFW18924.1"/>
    </source>
</evidence>
<dbReference type="VEuPathDB" id="FungiDB:CPSG_04470"/>
<feature type="region of interest" description="Disordered" evidence="1">
    <location>
        <begin position="215"/>
        <end position="236"/>
    </location>
</feature>
<reference evidence="3" key="1">
    <citation type="journal article" date="2010" name="Genome Res.">
        <title>Population genomic sequencing of Coccidioides fungi reveals recent hybridization and transposon control.</title>
        <authorList>
            <person name="Neafsey D.E."/>
            <person name="Barker B.M."/>
            <person name="Sharpton T.J."/>
            <person name="Stajich J.E."/>
            <person name="Park D.J."/>
            <person name="Whiston E."/>
            <person name="Hung C.-Y."/>
            <person name="McMahan C."/>
            <person name="White J."/>
            <person name="Sykes S."/>
            <person name="Heiman D."/>
            <person name="Young S."/>
            <person name="Zeng Q."/>
            <person name="Abouelleil A."/>
            <person name="Aftuck L."/>
            <person name="Bessette D."/>
            <person name="Brown A."/>
            <person name="FitzGerald M."/>
            <person name="Lui A."/>
            <person name="Macdonald J.P."/>
            <person name="Priest M."/>
            <person name="Orbach M.J."/>
            <person name="Galgiani J.N."/>
            <person name="Kirkland T.N."/>
            <person name="Cole G.T."/>
            <person name="Birren B.W."/>
            <person name="Henn M.R."/>
            <person name="Taylor J.W."/>
            <person name="Rounsley S.D."/>
        </authorList>
    </citation>
    <scope>NUCLEOTIDE SEQUENCE [LARGE SCALE GENOMIC DNA]</scope>
    <source>
        <strain evidence="3">RMSCC 757 / Silveira</strain>
    </source>
</reference>
<dbReference type="EMBL" id="GL636491">
    <property type="protein sequence ID" value="EFW18924.1"/>
    <property type="molecule type" value="Genomic_DNA"/>
</dbReference>
<dbReference type="SUPFAM" id="SSF52540">
    <property type="entry name" value="P-loop containing nucleoside triphosphate hydrolases"/>
    <property type="match status" value="1"/>
</dbReference>
<gene>
    <name evidence="2" type="ORF">CPSG_04470</name>
</gene>